<dbReference type="GO" id="GO:0046983">
    <property type="term" value="F:protein dimerization activity"/>
    <property type="evidence" value="ECO:0007669"/>
    <property type="project" value="InterPro"/>
</dbReference>
<protein>
    <recommendedName>
        <fullName evidence="2">BHLH domain-containing protein</fullName>
    </recommendedName>
</protein>
<feature type="compositionally biased region" description="Polar residues" evidence="1">
    <location>
        <begin position="12"/>
        <end position="32"/>
    </location>
</feature>
<dbReference type="EMBL" id="PDXD01000042">
    <property type="protein sequence ID" value="RYN70306.1"/>
    <property type="molecule type" value="Genomic_DNA"/>
</dbReference>
<feature type="compositionally biased region" description="Polar residues" evidence="1">
    <location>
        <begin position="345"/>
        <end position="363"/>
    </location>
</feature>
<feature type="compositionally biased region" description="Low complexity" evidence="1">
    <location>
        <begin position="119"/>
        <end position="134"/>
    </location>
</feature>
<gene>
    <name evidence="3" type="ORF">AA0117_g10714</name>
</gene>
<evidence type="ECO:0000313" key="3">
    <source>
        <dbReference type="EMBL" id="RYN70306.1"/>
    </source>
</evidence>
<feature type="compositionally biased region" description="Pro residues" evidence="1">
    <location>
        <begin position="1"/>
        <end position="11"/>
    </location>
</feature>
<feature type="compositionally biased region" description="Polar residues" evidence="1">
    <location>
        <begin position="302"/>
        <end position="311"/>
    </location>
</feature>
<dbReference type="InterPro" id="IPR011598">
    <property type="entry name" value="bHLH_dom"/>
</dbReference>
<evidence type="ECO:0000256" key="1">
    <source>
        <dbReference type="SAM" id="MobiDB-lite"/>
    </source>
</evidence>
<evidence type="ECO:0000259" key="2">
    <source>
        <dbReference type="PROSITE" id="PS50888"/>
    </source>
</evidence>
<feature type="domain" description="BHLH" evidence="2">
    <location>
        <begin position="151"/>
        <end position="202"/>
    </location>
</feature>
<comment type="caution">
    <text evidence="3">The sequence shown here is derived from an EMBL/GenBank/DDBJ whole genome shotgun (WGS) entry which is preliminary data.</text>
</comment>
<organism evidence="3 4">
    <name type="scientific">Alternaria alternata</name>
    <name type="common">Alternaria rot fungus</name>
    <name type="synonym">Torula alternata</name>
    <dbReference type="NCBI Taxonomy" id="5599"/>
    <lineage>
        <taxon>Eukaryota</taxon>
        <taxon>Fungi</taxon>
        <taxon>Dikarya</taxon>
        <taxon>Ascomycota</taxon>
        <taxon>Pezizomycotina</taxon>
        <taxon>Dothideomycetes</taxon>
        <taxon>Pleosporomycetidae</taxon>
        <taxon>Pleosporales</taxon>
        <taxon>Pleosporineae</taxon>
        <taxon>Pleosporaceae</taxon>
        <taxon>Alternaria</taxon>
        <taxon>Alternaria sect. Alternaria</taxon>
        <taxon>Alternaria alternata complex</taxon>
    </lineage>
</organism>
<dbReference type="PANTHER" id="PTHR46266">
    <property type="entry name" value="TRANSCRIPTION FACTOR TT8"/>
    <property type="match status" value="1"/>
</dbReference>
<reference evidence="4" key="1">
    <citation type="journal article" date="2019" name="bioRxiv">
        <title>Genomics, evolutionary history and diagnostics of the Alternaria alternata species group including apple and Asian pear pathotypes.</title>
        <authorList>
            <person name="Armitage A.D."/>
            <person name="Cockerton H.M."/>
            <person name="Sreenivasaprasad S."/>
            <person name="Woodhall J.W."/>
            <person name="Lane C.R."/>
            <person name="Harrison R.J."/>
            <person name="Clarkson J.P."/>
        </authorList>
    </citation>
    <scope>NUCLEOTIDE SEQUENCE [LARGE SCALE GENOMIC DNA]</scope>
    <source>
        <strain evidence="4">FERA 1177</strain>
    </source>
</reference>
<dbReference type="PROSITE" id="PS50888">
    <property type="entry name" value="BHLH"/>
    <property type="match status" value="1"/>
</dbReference>
<dbReference type="PANTHER" id="PTHR46266:SF4">
    <property type="entry name" value="TRANSCRIPTION FACTOR TT8"/>
    <property type="match status" value="1"/>
</dbReference>
<dbReference type="SMART" id="SM00353">
    <property type="entry name" value="HLH"/>
    <property type="match status" value="1"/>
</dbReference>
<feature type="compositionally biased region" description="Acidic residues" evidence="1">
    <location>
        <begin position="237"/>
        <end position="252"/>
    </location>
</feature>
<dbReference type="Pfam" id="PF00010">
    <property type="entry name" value="HLH"/>
    <property type="match status" value="1"/>
</dbReference>
<feature type="region of interest" description="Disordered" evidence="1">
    <location>
        <begin position="1"/>
        <end position="153"/>
    </location>
</feature>
<dbReference type="CDD" id="cd00083">
    <property type="entry name" value="bHLH_SF"/>
    <property type="match status" value="1"/>
</dbReference>
<dbReference type="AlphaFoldDB" id="A0A4Q4N3J9"/>
<dbReference type="Proteomes" id="UP000291422">
    <property type="component" value="Unassembled WGS sequence"/>
</dbReference>
<feature type="compositionally biased region" description="Polar residues" evidence="1">
    <location>
        <begin position="374"/>
        <end position="384"/>
    </location>
</feature>
<proteinExistence type="predicted"/>
<dbReference type="VEuPathDB" id="FungiDB:CC77DRAFT_1035861"/>
<sequence>MPRPNLPPTPQPSTDITGKSSANAPQLETSFTLPPAALGGRGSVASSSGPSENASDSSYRPPSPSSPVATSKPSHARKRSQQSIITKDDYSLPPPPTRSRKIIQMKPKDTQESPKTPSQTQTANAKTTTAAANGTKRKQAGNTTAAGRKIARKTAHSLIERRRRSKMNEEFGVLKDMIPACRGQEMHKLAILQASIEYMRYLEQCVSNLKTANSRRDSPSSATSELPPPPAQRLRCDDDDDEVSDQDEEMEDAVSPTYVEPPPTKSRYTFAQASPAIHPSDRSAFTYSTTTSPAILPHDRTNGNGQYSANPSPALRPSDPHHYSLGPCSTVTSPSIHPSPAFSAHTPSATHFSNPFHNHNGPPSTGPIAAPGSSHGSLHFSLTSPALKPQSDREDQEATEALMMLNTDRRSWSGARGMSVKDLLSG</sequence>
<feature type="region of interest" description="Disordered" evidence="1">
    <location>
        <begin position="212"/>
        <end position="264"/>
    </location>
</feature>
<feature type="compositionally biased region" description="Polar residues" evidence="1">
    <location>
        <begin position="327"/>
        <end position="336"/>
    </location>
</feature>
<dbReference type="InterPro" id="IPR036638">
    <property type="entry name" value="HLH_DNA-bd_sf"/>
</dbReference>
<name>A0A4Q4N3J9_ALTAL</name>
<feature type="compositionally biased region" description="Polar residues" evidence="1">
    <location>
        <begin position="44"/>
        <end position="54"/>
    </location>
</feature>
<feature type="region of interest" description="Disordered" evidence="1">
    <location>
        <begin position="292"/>
        <end position="398"/>
    </location>
</feature>
<dbReference type="Gene3D" id="4.10.280.10">
    <property type="entry name" value="Helix-loop-helix DNA-binding domain"/>
    <property type="match status" value="1"/>
</dbReference>
<dbReference type="SUPFAM" id="SSF47459">
    <property type="entry name" value="HLH, helix-loop-helix DNA-binding domain"/>
    <property type="match status" value="1"/>
</dbReference>
<accession>A0A4Q4N3J9</accession>
<evidence type="ECO:0000313" key="4">
    <source>
        <dbReference type="Proteomes" id="UP000291422"/>
    </source>
</evidence>